<protein>
    <submittedName>
        <fullName evidence="1">Uncharacterized protein</fullName>
    </submittedName>
</protein>
<proteinExistence type="predicted"/>
<reference evidence="1" key="1">
    <citation type="journal article" date="2015" name="Nature">
        <title>Complex archaea that bridge the gap between prokaryotes and eukaryotes.</title>
        <authorList>
            <person name="Spang A."/>
            <person name="Saw J.H."/>
            <person name="Jorgensen S.L."/>
            <person name="Zaremba-Niedzwiedzka K."/>
            <person name="Martijn J."/>
            <person name="Lind A.E."/>
            <person name="van Eijk R."/>
            <person name="Schleper C."/>
            <person name="Guy L."/>
            <person name="Ettema T.J."/>
        </authorList>
    </citation>
    <scope>NUCLEOTIDE SEQUENCE</scope>
</reference>
<gene>
    <name evidence="1" type="ORF">LCGC14_2176610</name>
</gene>
<dbReference type="AlphaFoldDB" id="A0A0F9G171"/>
<evidence type="ECO:0000313" key="1">
    <source>
        <dbReference type="EMBL" id="KKL63285.1"/>
    </source>
</evidence>
<accession>A0A0F9G171</accession>
<organism evidence="1">
    <name type="scientific">marine sediment metagenome</name>
    <dbReference type="NCBI Taxonomy" id="412755"/>
    <lineage>
        <taxon>unclassified sequences</taxon>
        <taxon>metagenomes</taxon>
        <taxon>ecological metagenomes</taxon>
    </lineage>
</organism>
<comment type="caution">
    <text evidence="1">The sequence shown here is derived from an EMBL/GenBank/DDBJ whole genome shotgun (WGS) entry which is preliminary data.</text>
</comment>
<name>A0A0F9G171_9ZZZZ</name>
<dbReference type="EMBL" id="LAZR01028224">
    <property type="protein sequence ID" value="KKL63285.1"/>
    <property type="molecule type" value="Genomic_DNA"/>
</dbReference>
<sequence>MIARGIRNRNPGNLDFNPAAFVRDPWVGELGLEQHPNPRFTTFDTARHGIRALCKILLTYHRHRRAADGSQIDTVQEIVDRWAPPIENDTDAYAAQVRDALDVERDQVINPEDPTTLMRLAAAIIRHENGTQPYGEDTLRAGAVMALDRPVIGLEPSLPKPLELWTATKGKAKTVWVPDDEFDVLARQHGVDPTVKNAFTVPPRWYTKGWPQIYMRARSLGLFPEHEARHAEDMLQGRGSFHK</sequence>